<evidence type="ECO:0000313" key="2">
    <source>
        <dbReference type="EMBL" id="VAW45597.1"/>
    </source>
</evidence>
<accession>A0A3B0W4E9</accession>
<feature type="transmembrane region" description="Helical" evidence="1">
    <location>
        <begin position="123"/>
        <end position="147"/>
    </location>
</feature>
<feature type="transmembrane region" description="Helical" evidence="1">
    <location>
        <begin position="66"/>
        <end position="85"/>
    </location>
</feature>
<proteinExistence type="predicted"/>
<organism evidence="2">
    <name type="scientific">hydrothermal vent metagenome</name>
    <dbReference type="NCBI Taxonomy" id="652676"/>
    <lineage>
        <taxon>unclassified sequences</taxon>
        <taxon>metagenomes</taxon>
        <taxon>ecological metagenomes</taxon>
    </lineage>
</organism>
<evidence type="ECO:0000256" key="1">
    <source>
        <dbReference type="SAM" id="Phobius"/>
    </source>
</evidence>
<feature type="transmembrane region" description="Helical" evidence="1">
    <location>
        <begin position="97"/>
        <end position="117"/>
    </location>
</feature>
<sequence>MKLANTLKVIGAVLLLLSMTLPMSSCTETKEPVSEQVSPAAQVNSQPNEVKYHYIADNIDLKDPGIWVTFLAFVWPILILGLLQWKKTGRAALIFRGIELLLLIGSLIWIDFIATFLTDRREVGAYLAYLALAIYAVGAIRCDVLLYRNRKNKTDS</sequence>
<dbReference type="EMBL" id="UOFA01000207">
    <property type="protein sequence ID" value="VAW45597.1"/>
    <property type="molecule type" value="Genomic_DNA"/>
</dbReference>
<name>A0A3B0W4E9_9ZZZZ</name>
<protein>
    <submittedName>
        <fullName evidence="2">Uncharacterized protein</fullName>
    </submittedName>
</protein>
<dbReference type="AlphaFoldDB" id="A0A3B0W4E9"/>
<keyword evidence="1" id="KW-1133">Transmembrane helix</keyword>
<reference evidence="2" key="1">
    <citation type="submission" date="2018-06" db="EMBL/GenBank/DDBJ databases">
        <authorList>
            <person name="Zhirakovskaya E."/>
        </authorList>
    </citation>
    <scope>NUCLEOTIDE SEQUENCE</scope>
</reference>
<keyword evidence="1" id="KW-0472">Membrane</keyword>
<keyword evidence="1" id="KW-0812">Transmembrane</keyword>
<gene>
    <name evidence="2" type="ORF">MNBD_GAMMA02-1354</name>
</gene>